<dbReference type="PROSITE" id="PS51880">
    <property type="entry name" value="TGS"/>
    <property type="match status" value="1"/>
</dbReference>
<reference evidence="9" key="1">
    <citation type="submission" date="2020-10" db="EMBL/GenBank/DDBJ databases">
        <authorList>
            <person name="Gilroy R."/>
        </authorList>
    </citation>
    <scope>NUCLEOTIDE SEQUENCE</scope>
    <source>
        <strain evidence="9">ChiHcec3-6078</strain>
    </source>
</reference>
<dbReference type="EC" id="2.7.6.5" evidence="2"/>
<dbReference type="PROSITE" id="PS51831">
    <property type="entry name" value="HD"/>
    <property type="match status" value="1"/>
</dbReference>
<dbReference type="Gene3D" id="1.10.3210.10">
    <property type="entry name" value="Hypothetical protein af1432"/>
    <property type="match status" value="1"/>
</dbReference>
<dbReference type="InterPro" id="IPR004811">
    <property type="entry name" value="RelA/Spo_fam"/>
</dbReference>
<dbReference type="PANTHER" id="PTHR21262:SF31">
    <property type="entry name" value="GTP PYROPHOSPHOKINASE"/>
    <property type="match status" value="1"/>
</dbReference>
<dbReference type="InterPro" id="IPR012675">
    <property type="entry name" value="Beta-grasp_dom_sf"/>
</dbReference>
<dbReference type="SUPFAM" id="SSF81301">
    <property type="entry name" value="Nucleotidyltransferase"/>
    <property type="match status" value="1"/>
</dbReference>
<evidence type="ECO:0000313" key="9">
    <source>
        <dbReference type="EMBL" id="HIU26075.1"/>
    </source>
</evidence>
<accession>A0A9D1L6K4</accession>
<dbReference type="InterPro" id="IPR006674">
    <property type="entry name" value="HD_domain"/>
</dbReference>
<dbReference type="InterPro" id="IPR033655">
    <property type="entry name" value="TGS_RelA/SpoT"/>
</dbReference>
<dbReference type="CDD" id="cd00077">
    <property type="entry name" value="HDc"/>
    <property type="match status" value="1"/>
</dbReference>
<dbReference type="Proteomes" id="UP000824090">
    <property type="component" value="Unassembled WGS sequence"/>
</dbReference>
<dbReference type="InterPro" id="IPR004095">
    <property type="entry name" value="TGS"/>
</dbReference>
<feature type="domain" description="TGS" evidence="8">
    <location>
        <begin position="382"/>
        <end position="445"/>
    </location>
</feature>
<dbReference type="InterPro" id="IPR007685">
    <property type="entry name" value="RelA_SpoT"/>
</dbReference>
<dbReference type="Gene3D" id="3.10.20.30">
    <property type="match status" value="1"/>
</dbReference>
<organism evidence="9 10">
    <name type="scientific">Candidatus Allocopromorpha excrementigallinarum</name>
    <dbReference type="NCBI Taxonomy" id="2840742"/>
    <lineage>
        <taxon>Bacteria</taxon>
        <taxon>Bacillati</taxon>
        <taxon>Bacillota</taxon>
        <taxon>Clostridia</taxon>
        <taxon>Eubacteriales</taxon>
        <taxon>Eubacteriaceae</taxon>
        <taxon>Eubacteriaceae incertae sedis</taxon>
        <taxon>Candidatus Allocopromorpha</taxon>
    </lineage>
</organism>
<proteinExistence type="inferred from homology"/>
<evidence type="ECO:0000256" key="2">
    <source>
        <dbReference type="ARBA" id="ARBA00013251"/>
    </source>
</evidence>
<dbReference type="EMBL" id="DVMP01000117">
    <property type="protein sequence ID" value="HIU26075.1"/>
    <property type="molecule type" value="Genomic_DNA"/>
</dbReference>
<dbReference type="Pfam" id="PF02824">
    <property type="entry name" value="TGS"/>
    <property type="match status" value="1"/>
</dbReference>
<dbReference type="InterPro" id="IPR045600">
    <property type="entry name" value="RelA/SpoT_AH_RIS"/>
</dbReference>
<reference evidence="9" key="2">
    <citation type="journal article" date="2021" name="PeerJ">
        <title>Extensive microbial diversity within the chicken gut microbiome revealed by metagenomics and culture.</title>
        <authorList>
            <person name="Gilroy R."/>
            <person name="Ravi A."/>
            <person name="Getino M."/>
            <person name="Pursley I."/>
            <person name="Horton D.L."/>
            <person name="Alikhan N.F."/>
            <person name="Baker D."/>
            <person name="Gharbi K."/>
            <person name="Hall N."/>
            <person name="Watson M."/>
            <person name="Adriaenssens E.M."/>
            <person name="Foster-Nyarko E."/>
            <person name="Jarju S."/>
            <person name="Secka A."/>
            <person name="Antonio M."/>
            <person name="Oren A."/>
            <person name="Chaudhuri R.R."/>
            <person name="La Ragione R."/>
            <person name="Hildebrand F."/>
            <person name="Pallen M.J."/>
        </authorList>
    </citation>
    <scope>NUCLEOTIDE SEQUENCE</scope>
    <source>
        <strain evidence="9">ChiHcec3-6078</strain>
    </source>
</reference>
<comment type="function">
    <text evidence="4">In eubacteria ppGpp (guanosine 3'-diphosphate 5'-diphosphate) is a mediator of the stringent response that coordinates a variety of cellular activities in response to changes in nutritional abundance.</text>
</comment>
<dbReference type="Gene3D" id="3.30.460.10">
    <property type="entry name" value="Beta Polymerase, domain 2"/>
    <property type="match status" value="1"/>
</dbReference>
<comment type="catalytic activity">
    <reaction evidence="3">
        <text>GTP + ATP = guanosine 3'-diphosphate 5'-triphosphate + AMP</text>
        <dbReference type="Rhea" id="RHEA:22088"/>
        <dbReference type="ChEBI" id="CHEBI:30616"/>
        <dbReference type="ChEBI" id="CHEBI:37565"/>
        <dbReference type="ChEBI" id="CHEBI:142410"/>
        <dbReference type="ChEBI" id="CHEBI:456215"/>
        <dbReference type="EC" id="2.7.6.5"/>
    </reaction>
</comment>
<dbReference type="SUPFAM" id="SSF81271">
    <property type="entry name" value="TGS-like"/>
    <property type="match status" value="1"/>
</dbReference>
<evidence type="ECO:0000256" key="4">
    <source>
        <dbReference type="RuleBase" id="RU003847"/>
    </source>
</evidence>
<comment type="similarity">
    <text evidence="4">Belongs to the relA/spoT family.</text>
</comment>
<dbReference type="GO" id="GO:0008728">
    <property type="term" value="F:GTP diphosphokinase activity"/>
    <property type="evidence" value="ECO:0007669"/>
    <property type="project" value="UniProtKB-EC"/>
</dbReference>
<dbReference type="Pfam" id="PF19296">
    <property type="entry name" value="RelA_AH_RIS"/>
    <property type="match status" value="1"/>
</dbReference>
<dbReference type="Pfam" id="PF13328">
    <property type="entry name" value="HD_4"/>
    <property type="match status" value="1"/>
</dbReference>
<dbReference type="InterPro" id="IPR045865">
    <property type="entry name" value="ACT-like_dom_sf"/>
</dbReference>
<dbReference type="Pfam" id="PF04607">
    <property type="entry name" value="RelA_SpoT"/>
    <property type="match status" value="1"/>
</dbReference>
<feature type="domain" description="ACT" evidence="6">
    <location>
        <begin position="662"/>
        <end position="736"/>
    </location>
</feature>
<evidence type="ECO:0000313" key="10">
    <source>
        <dbReference type="Proteomes" id="UP000824090"/>
    </source>
</evidence>
<feature type="domain" description="HD" evidence="7">
    <location>
        <begin position="45"/>
        <end position="144"/>
    </location>
</feature>
<dbReference type="InterPro" id="IPR012676">
    <property type="entry name" value="TGS-like"/>
</dbReference>
<keyword evidence="5" id="KW-0175">Coiled coil</keyword>
<dbReference type="CDD" id="cd01668">
    <property type="entry name" value="TGS_RSH"/>
    <property type="match status" value="1"/>
</dbReference>
<protein>
    <recommendedName>
        <fullName evidence="2">GTP diphosphokinase</fullName>
        <ecNumber evidence="2">2.7.6.5</ecNumber>
    </recommendedName>
</protein>
<comment type="pathway">
    <text evidence="1">Purine metabolism; ppGpp biosynthesis; ppGpp from GTP: step 1/2.</text>
</comment>
<dbReference type="AlphaFoldDB" id="A0A9D1L6K4"/>
<dbReference type="FunFam" id="1.10.3210.10:FF:000001">
    <property type="entry name" value="GTP pyrophosphokinase RelA"/>
    <property type="match status" value="1"/>
</dbReference>
<dbReference type="NCBIfam" id="TIGR00691">
    <property type="entry name" value="spoT_relA"/>
    <property type="match status" value="1"/>
</dbReference>
<dbReference type="SMART" id="SM00471">
    <property type="entry name" value="HDc"/>
    <property type="match status" value="1"/>
</dbReference>
<dbReference type="InterPro" id="IPR043519">
    <property type="entry name" value="NT_sf"/>
</dbReference>
<dbReference type="InterPro" id="IPR003607">
    <property type="entry name" value="HD/PDEase_dom"/>
</dbReference>
<dbReference type="SUPFAM" id="SSF109604">
    <property type="entry name" value="HD-domain/PDEase-like"/>
    <property type="match status" value="1"/>
</dbReference>
<gene>
    <name evidence="9" type="ORF">IAC50_06265</name>
</gene>
<dbReference type="SUPFAM" id="SSF55021">
    <property type="entry name" value="ACT-like"/>
    <property type="match status" value="1"/>
</dbReference>
<dbReference type="PROSITE" id="PS51671">
    <property type="entry name" value="ACT"/>
    <property type="match status" value="1"/>
</dbReference>
<evidence type="ECO:0000259" key="7">
    <source>
        <dbReference type="PROSITE" id="PS51831"/>
    </source>
</evidence>
<dbReference type="CDD" id="cd04876">
    <property type="entry name" value="ACT_RelA-SpoT"/>
    <property type="match status" value="1"/>
</dbReference>
<evidence type="ECO:0000256" key="1">
    <source>
        <dbReference type="ARBA" id="ARBA00004976"/>
    </source>
</evidence>
<name>A0A9D1L6K4_9FIRM</name>
<dbReference type="PANTHER" id="PTHR21262">
    <property type="entry name" value="GUANOSINE-3',5'-BIS DIPHOSPHATE 3'-PYROPHOSPHOHYDROLASE"/>
    <property type="match status" value="1"/>
</dbReference>
<dbReference type="CDD" id="cd05399">
    <property type="entry name" value="NT_Rel-Spo_like"/>
    <property type="match status" value="1"/>
</dbReference>
<evidence type="ECO:0000256" key="3">
    <source>
        <dbReference type="ARBA" id="ARBA00048244"/>
    </source>
</evidence>
<dbReference type="InterPro" id="IPR002912">
    <property type="entry name" value="ACT_dom"/>
</dbReference>
<evidence type="ECO:0000259" key="6">
    <source>
        <dbReference type="PROSITE" id="PS51671"/>
    </source>
</evidence>
<sequence length="736" mass="84437">MKKRKEFLDTLLEFNPNYDTELIGKAYDVAEEMHRGQLRKSGEPYLIHPMAVAEILADLGMDEETIIAGLLHDVVEDTEYTEEELIETFGSEVGLLVDGVTKLGSLKFESKEERQAENLRKMFLAMSKDIRVLIIKLSDRLHNLRTINYMTHDKIVEKCKETIDIYAPLAARLGIYAMKMEFEDIALKFLDPEAYYDLAEQVSERKGEREAAINRVVEEIKKSLDEIDLKYEVYGRSKHFYSIYKKMKYQHKTLDEIFDLMAVRVIVETVKDCYAVLGMVHTMWTPIPGRFKDYIAMPKPNMYQSLHTTVIGETGKPFEIQIRTYEMHRIAEYGIAAHWKYKEGIDSDKEEVKLSWLRQALEWQKDVKDPKEFMESLKVDLFSSQVFVFTPQGDVIELPAGSTPLDFAFKIHSDVGCKCVGAKVNGKMVTIDHKLENGNIIEIITSPNAVGPSIDWLRMAKSSSARNKIRQWLKKENKTDAVDKGKDIIDKYLRKKGYDPRELLKNSYVNRAVKELGYKDSDEFYTQISNGGTLQSKVMNLLLSYDSEEKKAEESREKKTLLDDLTEISERTQKRAQQEKNRKVKETGSGVIVEGLDNLMIRMAKCCNPVPGDDIIGFITKGRGISVHRRDCDNLKSLPPEEKKRFIEVSWDPQLDKSYNAEISLTAKDRKGMLSNISKICEDMDVHIAGINARASRDETVKINMTLSIHDKSQMEKICRSLKSVPGILEAYRTKS</sequence>
<dbReference type="GO" id="GO:0015969">
    <property type="term" value="P:guanosine tetraphosphate metabolic process"/>
    <property type="evidence" value="ECO:0007669"/>
    <property type="project" value="InterPro"/>
</dbReference>
<dbReference type="FunFam" id="3.10.20.30:FF:000002">
    <property type="entry name" value="GTP pyrophosphokinase (RelA/SpoT)"/>
    <property type="match status" value="1"/>
</dbReference>
<dbReference type="Pfam" id="PF13291">
    <property type="entry name" value="ACT_4"/>
    <property type="match status" value="1"/>
</dbReference>
<evidence type="ECO:0000259" key="8">
    <source>
        <dbReference type="PROSITE" id="PS51880"/>
    </source>
</evidence>
<dbReference type="FunFam" id="3.30.460.10:FF:000001">
    <property type="entry name" value="GTP pyrophosphokinase RelA"/>
    <property type="match status" value="1"/>
</dbReference>
<dbReference type="GO" id="GO:0005886">
    <property type="term" value="C:plasma membrane"/>
    <property type="evidence" value="ECO:0007669"/>
    <property type="project" value="TreeGrafter"/>
</dbReference>
<evidence type="ECO:0000256" key="5">
    <source>
        <dbReference type="SAM" id="Coils"/>
    </source>
</evidence>
<feature type="coiled-coil region" evidence="5">
    <location>
        <begin position="551"/>
        <end position="582"/>
    </location>
</feature>
<dbReference type="SMART" id="SM00954">
    <property type="entry name" value="RelA_SpoT"/>
    <property type="match status" value="1"/>
</dbReference>
<dbReference type="Gene3D" id="3.30.70.260">
    <property type="match status" value="1"/>
</dbReference>
<comment type="caution">
    <text evidence="9">The sequence shown here is derived from an EMBL/GenBank/DDBJ whole genome shotgun (WGS) entry which is preliminary data.</text>
</comment>